<evidence type="ECO:0000313" key="3">
    <source>
        <dbReference type="Proteomes" id="UP000238479"/>
    </source>
</evidence>
<feature type="compositionally biased region" description="Polar residues" evidence="1">
    <location>
        <begin position="11"/>
        <end position="25"/>
    </location>
</feature>
<evidence type="ECO:0000256" key="1">
    <source>
        <dbReference type="SAM" id="MobiDB-lite"/>
    </source>
</evidence>
<dbReference type="Gramene" id="PRQ16978">
    <property type="protein sequence ID" value="PRQ16978"/>
    <property type="gene ID" value="RchiOBHm_Chr7g0190091"/>
</dbReference>
<dbReference type="Proteomes" id="UP000238479">
    <property type="component" value="Chromosome 7"/>
</dbReference>
<dbReference type="PANTHER" id="PTHR31198:SF1">
    <property type="entry name" value="CENTROSOMAL AT-AC SPLICING FACTOR"/>
    <property type="match status" value="1"/>
</dbReference>
<proteinExistence type="predicted"/>
<feature type="region of interest" description="Disordered" evidence="1">
    <location>
        <begin position="1"/>
        <end position="25"/>
    </location>
</feature>
<protein>
    <submittedName>
        <fullName evidence="2">Putative Coiled-coil domain-containing protein</fullName>
    </submittedName>
</protein>
<dbReference type="PANTHER" id="PTHR31198">
    <property type="entry name" value="COILED-COIL DOMAIN-CONTAINING PROTEIN 84"/>
    <property type="match status" value="1"/>
</dbReference>
<dbReference type="STRING" id="74649.A0A2P6P4W7"/>
<evidence type="ECO:0000313" key="2">
    <source>
        <dbReference type="EMBL" id="PRQ16978.1"/>
    </source>
</evidence>
<dbReference type="EMBL" id="PDCK01000045">
    <property type="protein sequence ID" value="PRQ16978.1"/>
    <property type="molecule type" value="Genomic_DNA"/>
</dbReference>
<dbReference type="OMA" id="CMARENE"/>
<dbReference type="InterPro" id="IPR028015">
    <property type="entry name" value="CCDC84-like"/>
</dbReference>
<name>A0A2P6P4W7_ROSCH</name>
<dbReference type="AlphaFoldDB" id="A0A2P6P4W7"/>
<keyword evidence="3" id="KW-1185">Reference proteome</keyword>
<sequence>MEEKEKRSKAHSWNPNPNPKSNATTMKKKHDFEYCTVCKLNHDQGPSHKYIPSHTKSLSTFLSRFQAKLSDVVFFLKNPTFLRLEHAARNRLWCVFCDFDIDERDSSFACGNAINHLASAEHLKNLKHFLWKYGGGMDSVDKFRILEADLAKWEKKCKSLKSEAISGGPMPGPSNDIHNKLEYGILDTFENNSSSSFSNGVMPLLYHTNENQVSHSGLSQVANVGCFVQDVTASSSINSKGLTGMHVCL</sequence>
<accession>A0A2P6P4W7</accession>
<comment type="caution">
    <text evidence="2">The sequence shown here is derived from an EMBL/GenBank/DDBJ whole genome shotgun (WGS) entry which is preliminary data.</text>
</comment>
<reference evidence="2 3" key="1">
    <citation type="journal article" date="2018" name="Nat. Genet.">
        <title>The Rosa genome provides new insights in the design of modern roses.</title>
        <authorList>
            <person name="Bendahmane M."/>
        </authorList>
    </citation>
    <scope>NUCLEOTIDE SEQUENCE [LARGE SCALE GENOMIC DNA]</scope>
    <source>
        <strain evidence="3">cv. Old Blush</strain>
    </source>
</reference>
<gene>
    <name evidence="2" type="ORF">RchiOBHm_Chr7g0190091</name>
</gene>
<organism evidence="2 3">
    <name type="scientific">Rosa chinensis</name>
    <name type="common">China rose</name>
    <dbReference type="NCBI Taxonomy" id="74649"/>
    <lineage>
        <taxon>Eukaryota</taxon>
        <taxon>Viridiplantae</taxon>
        <taxon>Streptophyta</taxon>
        <taxon>Embryophyta</taxon>
        <taxon>Tracheophyta</taxon>
        <taxon>Spermatophyta</taxon>
        <taxon>Magnoliopsida</taxon>
        <taxon>eudicotyledons</taxon>
        <taxon>Gunneridae</taxon>
        <taxon>Pentapetalae</taxon>
        <taxon>rosids</taxon>
        <taxon>fabids</taxon>
        <taxon>Rosales</taxon>
        <taxon>Rosaceae</taxon>
        <taxon>Rosoideae</taxon>
        <taxon>Rosoideae incertae sedis</taxon>
        <taxon>Rosa</taxon>
    </lineage>
</organism>
<dbReference type="Pfam" id="PF14968">
    <property type="entry name" value="CCDC84"/>
    <property type="match status" value="1"/>
</dbReference>